<dbReference type="Proteomes" id="UP000318538">
    <property type="component" value="Chromosome"/>
</dbReference>
<evidence type="ECO:0000313" key="2">
    <source>
        <dbReference type="Proteomes" id="UP000318538"/>
    </source>
</evidence>
<dbReference type="KEGG" id="rlc:K227x_36470"/>
<organism evidence="1 2">
    <name type="scientific">Rubripirellula lacrimiformis</name>
    <dbReference type="NCBI Taxonomy" id="1930273"/>
    <lineage>
        <taxon>Bacteria</taxon>
        <taxon>Pseudomonadati</taxon>
        <taxon>Planctomycetota</taxon>
        <taxon>Planctomycetia</taxon>
        <taxon>Pirellulales</taxon>
        <taxon>Pirellulaceae</taxon>
        <taxon>Rubripirellula</taxon>
    </lineage>
</organism>
<accession>A0A517NDP3</accession>
<reference evidence="1 2" key="1">
    <citation type="submission" date="2019-02" db="EMBL/GenBank/DDBJ databases">
        <title>Deep-cultivation of Planctomycetes and their phenomic and genomic characterization uncovers novel biology.</title>
        <authorList>
            <person name="Wiegand S."/>
            <person name="Jogler M."/>
            <person name="Boedeker C."/>
            <person name="Pinto D."/>
            <person name="Vollmers J."/>
            <person name="Rivas-Marin E."/>
            <person name="Kohn T."/>
            <person name="Peeters S.H."/>
            <person name="Heuer A."/>
            <person name="Rast P."/>
            <person name="Oberbeckmann S."/>
            <person name="Bunk B."/>
            <person name="Jeske O."/>
            <person name="Meyerdierks A."/>
            <person name="Storesund J.E."/>
            <person name="Kallscheuer N."/>
            <person name="Luecker S."/>
            <person name="Lage O.M."/>
            <person name="Pohl T."/>
            <person name="Merkel B.J."/>
            <person name="Hornburger P."/>
            <person name="Mueller R.-W."/>
            <person name="Bruemmer F."/>
            <person name="Labrenz M."/>
            <person name="Spormann A.M."/>
            <person name="Op den Camp H."/>
            <person name="Overmann J."/>
            <person name="Amann R."/>
            <person name="Jetten M.S.M."/>
            <person name="Mascher T."/>
            <person name="Medema M.H."/>
            <person name="Devos D.P."/>
            <person name="Kaster A.-K."/>
            <person name="Ovreas L."/>
            <person name="Rohde M."/>
            <person name="Galperin M.Y."/>
            <person name="Jogler C."/>
        </authorList>
    </citation>
    <scope>NUCLEOTIDE SEQUENCE [LARGE SCALE GENOMIC DNA]</scope>
    <source>
        <strain evidence="1 2">K22_7</strain>
    </source>
</reference>
<dbReference type="AlphaFoldDB" id="A0A517NDP3"/>
<proteinExistence type="predicted"/>
<gene>
    <name evidence="1" type="ORF">K227x_36470</name>
</gene>
<dbReference type="EMBL" id="CP036525">
    <property type="protein sequence ID" value="QDT05247.1"/>
    <property type="molecule type" value="Genomic_DNA"/>
</dbReference>
<protein>
    <submittedName>
        <fullName evidence="1">Uncharacterized protein</fullName>
    </submittedName>
</protein>
<evidence type="ECO:0000313" key="1">
    <source>
        <dbReference type="EMBL" id="QDT05247.1"/>
    </source>
</evidence>
<keyword evidence="2" id="KW-1185">Reference proteome</keyword>
<sequence length="117" mass="12477">MEARSEKIKSCCPAGHPVRGDASMAGMKVRCPRCSVSFVFAASDRATIVTPEPKSVTESSVMRILGDLDPTPAPPQASQIRLRPCPKCAASISETLAVCNRCQCYIGSMPSFMGRLA</sequence>
<name>A0A517NDP3_9BACT</name>